<evidence type="ECO:0000313" key="1">
    <source>
        <dbReference type="EMBL" id="GAB1295239.1"/>
    </source>
</evidence>
<organism evidence="1 2">
    <name type="scientific">Apodemus speciosus</name>
    <name type="common">Large Japanese field mouse</name>
    <dbReference type="NCBI Taxonomy" id="105296"/>
    <lineage>
        <taxon>Eukaryota</taxon>
        <taxon>Metazoa</taxon>
        <taxon>Chordata</taxon>
        <taxon>Craniata</taxon>
        <taxon>Vertebrata</taxon>
        <taxon>Euteleostomi</taxon>
        <taxon>Mammalia</taxon>
        <taxon>Eutheria</taxon>
        <taxon>Euarchontoglires</taxon>
        <taxon>Glires</taxon>
        <taxon>Rodentia</taxon>
        <taxon>Myomorpha</taxon>
        <taxon>Muroidea</taxon>
        <taxon>Muridae</taxon>
        <taxon>Murinae</taxon>
        <taxon>Apodemus</taxon>
    </lineage>
</organism>
<name>A0ABQ0F7L7_APOSI</name>
<accession>A0ABQ0F7L7</accession>
<reference evidence="1 2" key="1">
    <citation type="submission" date="2024-08" db="EMBL/GenBank/DDBJ databases">
        <title>The draft genome of Apodemus speciosus.</title>
        <authorList>
            <person name="Nabeshima K."/>
            <person name="Suzuki S."/>
            <person name="Onuma M."/>
        </authorList>
    </citation>
    <scope>NUCLEOTIDE SEQUENCE [LARGE SCALE GENOMIC DNA]</scope>
    <source>
        <strain evidence="1">IB14-021</strain>
    </source>
</reference>
<evidence type="ECO:0000313" key="2">
    <source>
        <dbReference type="Proteomes" id="UP001623349"/>
    </source>
</evidence>
<comment type="caution">
    <text evidence="1">The sequence shown here is derived from an EMBL/GenBank/DDBJ whole genome shotgun (WGS) entry which is preliminary data.</text>
</comment>
<proteinExistence type="predicted"/>
<protein>
    <submittedName>
        <fullName evidence="1">Uncharacterized protein</fullName>
    </submittedName>
</protein>
<keyword evidence="2" id="KW-1185">Reference proteome</keyword>
<gene>
    <name evidence="1" type="ORF">APTSU1_001047300</name>
</gene>
<sequence length="37" mass="3936">MILSPKIFLSGLSVIEASYGSTQILQLFPPCPGPQDS</sequence>
<dbReference type="Proteomes" id="UP001623349">
    <property type="component" value="Unassembled WGS sequence"/>
</dbReference>
<dbReference type="EMBL" id="BAAFST010000010">
    <property type="protein sequence ID" value="GAB1295239.1"/>
    <property type="molecule type" value="Genomic_DNA"/>
</dbReference>